<feature type="signal peptide" evidence="4">
    <location>
        <begin position="1"/>
        <end position="24"/>
    </location>
</feature>
<keyword evidence="4" id="KW-0732">Signal</keyword>
<evidence type="ECO:0000313" key="5">
    <source>
        <dbReference type="EMBL" id="AMJ75737.1"/>
    </source>
</evidence>
<dbReference type="InterPro" id="IPR011990">
    <property type="entry name" value="TPR-like_helical_dom_sf"/>
</dbReference>
<feature type="repeat" description="TPR" evidence="3">
    <location>
        <begin position="237"/>
        <end position="270"/>
    </location>
</feature>
<dbReference type="PROSITE" id="PS51257">
    <property type="entry name" value="PROKAR_LIPOPROTEIN"/>
    <property type="match status" value="1"/>
</dbReference>
<dbReference type="PANTHER" id="PTHR16193:SF0">
    <property type="entry name" value="TETRATRICOPEPTIDE REPEAT PROTEIN 27"/>
    <property type="match status" value="1"/>
</dbReference>
<dbReference type="SUPFAM" id="SSF48452">
    <property type="entry name" value="TPR-like"/>
    <property type="match status" value="1"/>
</dbReference>
<feature type="chain" id="PRO_5043936497" evidence="4">
    <location>
        <begin position="25"/>
        <end position="389"/>
    </location>
</feature>
<evidence type="ECO:0000313" key="7">
    <source>
        <dbReference type="Proteomes" id="UP000056750"/>
    </source>
</evidence>
<dbReference type="EMBL" id="CP013926">
    <property type="protein sequence ID" value="AMJ75737.1"/>
    <property type="molecule type" value="Genomic_DNA"/>
</dbReference>
<evidence type="ECO:0000313" key="6">
    <source>
        <dbReference type="EMBL" id="MDO6578642.1"/>
    </source>
</evidence>
<dbReference type="InterPro" id="IPR019734">
    <property type="entry name" value="TPR_rpt"/>
</dbReference>
<evidence type="ECO:0000313" key="8">
    <source>
        <dbReference type="Proteomes" id="UP001170717"/>
    </source>
</evidence>
<reference evidence="6" key="2">
    <citation type="submission" date="2023-07" db="EMBL/GenBank/DDBJ databases">
        <title>Genome content predicts the carbon catabolic preferences of heterotrophic bacteria.</title>
        <authorList>
            <person name="Gralka M."/>
        </authorList>
    </citation>
    <scope>NUCLEOTIDE SEQUENCE</scope>
    <source>
        <strain evidence="6">F2M12</strain>
    </source>
</reference>
<dbReference type="KEGG" id="asq:AVL57_18290"/>
<evidence type="ECO:0000256" key="3">
    <source>
        <dbReference type="PROSITE-ProRule" id="PRU00339"/>
    </source>
</evidence>
<sequence length="389" mass="44054">MLLRHLITALLVLFSSAMLGCASTAPVVAKNPYPALHDHLFPSYASFPIETQEQVFALEEDAQLFVDEAVYESGGKTTNVKGLISSIFDHSEMGLLYRSNANSVANETFNNRSANCLSLSIMTYAMAQHAGYDATFYEVDIPEYWTRRDGFSFLNGHVNLTINVPKDPLVTNIGPSSADVDFDPQMIRTHFPRVPVTKRLVLSMFYNNKGADALIANSYTRAYSYFRAAAVLSPELQQSWVNLGVLYRMVDAFEAAEQSYQFALNLDENNLTAWDNLSILYYHQGLFDKSAQIKARVEAQRKENPFYHFILGEQALDDGEFADALEHFQRALRLDNTRHEVFFGLAKVYYEIGDINNAERYIKRAIQLAPNSQDENRYMSKLSTIALNY</sequence>
<dbReference type="PROSITE" id="PS50293">
    <property type="entry name" value="TPR_REGION"/>
    <property type="match status" value="1"/>
</dbReference>
<dbReference type="PROSITE" id="PS50005">
    <property type="entry name" value="TPR"/>
    <property type="match status" value="3"/>
</dbReference>
<organism evidence="6 8">
    <name type="scientific">Alteromonas stellipolaris</name>
    <dbReference type="NCBI Taxonomy" id="233316"/>
    <lineage>
        <taxon>Bacteria</taxon>
        <taxon>Pseudomonadati</taxon>
        <taxon>Pseudomonadota</taxon>
        <taxon>Gammaproteobacteria</taxon>
        <taxon>Alteromonadales</taxon>
        <taxon>Alteromonadaceae</taxon>
        <taxon>Alteromonas/Salinimonas group</taxon>
        <taxon>Alteromonas</taxon>
    </lineage>
</organism>
<protein>
    <submittedName>
        <fullName evidence="6">Tetratricopeptide repeat protein</fullName>
    </submittedName>
</protein>
<evidence type="ECO:0000256" key="1">
    <source>
        <dbReference type="ARBA" id="ARBA00022737"/>
    </source>
</evidence>
<feature type="repeat" description="TPR" evidence="3">
    <location>
        <begin position="339"/>
        <end position="372"/>
    </location>
</feature>
<name>A0AAW7Z875_9ALTE</name>
<reference evidence="5 7" key="1">
    <citation type="submission" date="2015-12" db="EMBL/GenBank/DDBJ databases">
        <title>Intraspecies pangenome expansion in the marine bacterium Alteromonas.</title>
        <authorList>
            <person name="Lopez-Perez M."/>
            <person name="Rodriguez-Valera F."/>
        </authorList>
    </citation>
    <scope>NUCLEOTIDE SEQUENCE [LARGE SCALE GENOMIC DNA]</scope>
    <source>
        <strain evidence="5 7">LMG 21861</strain>
    </source>
</reference>
<dbReference type="Pfam" id="PF14559">
    <property type="entry name" value="TPR_19"/>
    <property type="match status" value="1"/>
</dbReference>
<dbReference type="PANTHER" id="PTHR16193">
    <property type="entry name" value="TETRATRICOPEPTIDE REPEAT PROTEIN 27"/>
    <property type="match status" value="1"/>
</dbReference>
<dbReference type="Proteomes" id="UP000056750">
    <property type="component" value="Chromosome"/>
</dbReference>
<keyword evidence="1" id="KW-0677">Repeat</keyword>
<dbReference type="EMBL" id="JAUOQI010000011">
    <property type="protein sequence ID" value="MDO6578642.1"/>
    <property type="molecule type" value="Genomic_DNA"/>
</dbReference>
<dbReference type="InterPro" id="IPR044244">
    <property type="entry name" value="TTC27/Emw1"/>
</dbReference>
<keyword evidence="2 3" id="KW-0802">TPR repeat</keyword>
<accession>A0AAW7Z875</accession>
<dbReference type="Gene3D" id="1.25.40.10">
    <property type="entry name" value="Tetratricopeptide repeat domain"/>
    <property type="match status" value="1"/>
</dbReference>
<dbReference type="SMART" id="SM00028">
    <property type="entry name" value="TPR"/>
    <property type="match status" value="4"/>
</dbReference>
<dbReference type="RefSeq" id="WP_057789279.1">
    <property type="nucleotide sequence ID" value="NZ_CP013926.1"/>
</dbReference>
<dbReference type="AlphaFoldDB" id="A0AAW7Z875"/>
<evidence type="ECO:0000256" key="4">
    <source>
        <dbReference type="SAM" id="SignalP"/>
    </source>
</evidence>
<gene>
    <name evidence="5" type="ORF">AVL57_18290</name>
    <name evidence="6" type="ORF">Q4527_14655</name>
</gene>
<dbReference type="Proteomes" id="UP001170717">
    <property type="component" value="Unassembled WGS sequence"/>
</dbReference>
<proteinExistence type="predicted"/>
<feature type="repeat" description="TPR" evidence="3">
    <location>
        <begin position="305"/>
        <end position="338"/>
    </location>
</feature>
<keyword evidence="7" id="KW-1185">Reference proteome</keyword>
<evidence type="ECO:0000256" key="2">
    <source>
        <dbReference type="ARBA" id="ARBA00022803"/>
    </source>
</evidence>